<comment type="caution">
    <text evidence="4">The sequence shown here is derived from an EMBL/GenBank/DDBJ whole genome shotgun (WGS) entry which is preliminary data.</text>
</comment>
<dbReference type="GO" id="GO:0016887">
    <property type="term" value="F:ATP hydrolysis activity"/>
    <property type="evidence" value="ECO:0007669"/>
    <property type="project" value="TreeGrafter"/>
</dbReference>
<dbReference type="PANTHER" id="PTHR11638">
    <property type="entry name" value="ATP-DEPENDENT CLP PROTEASE"/>
    <property type="match status" value="1"/>
</dbReference>
<dbReference type="SUPFAM" id="SSF52540">
    <property type="entry name" value="P-loop containing nucleoside triphosphate hydrolases"/>
    <property type="match status" value="1"/>
</dbReference>
<dbReference type="Proteomes" id="UP000437160">
    <property type="component" value="Unassembled WGS sequence"/>
</dbReference>
<dbReference type="InterPro" id="IPR050130">
    <property type="entry name" value="ClpA_ClpB"/>
</dbReference>
<feature type="non-terminal residue" evidence="4">
    <location>
        <position position="78"/>
    </location>
</feature>
<dbReference type="PANTHER" id="PTHR11638:SF188">
    <property type="entry name" value="ATP-DEPENDENT CLP PROTEASE ATP-BINDING SUBUNIT CLPL"/>
    <property type="match status" value="1"/>
</dbReference>
<proteinExistence type="predicted"/>
<evidence type="ECO:0000256" key="1">
    <source>
        <dbReference type="ARBA" id="ARBA00022741"/>
    </source>
</evidence>
<dbReference type="GO" id="GO:0008233">
    <property type="term" value="F:peptidase activity"/>
    <property type="evidence" value="ECO:0007669"/>
    <property type="project" value="UniProtKB-KW"/>
</dbReference>
<evidence type="ECO:0000259" key="3">
    <source>
        <dbReference type="Pfam" id="PF10431"/>
    </source>
</evidence>
<reference evidence="4 5" key="1">
    <citation type="submission" date="2019-11" db="EMBL/GenBank/DDBJ databases">
        <title>Growth characteristics of pneumococcus vary with the chemical composition of the capsule and with environmental conditions.</title>
        <authorList>
            <person name="Tothpal A."/>
            <person name="Desobry K."/>
            <person name="Joshi S."/>
            <person name="Wyllie A.L."/>
            <person name="Weinberger D.M."/>
        </authorList>
    </citation>
    <scope>NUCLEOTIDE SEQUENCE [LARGE SCALE GENOMIC DNA]</scope>
    <source>
        <strain evidence="5">pnumococcus19F</strain>
    </source>
</reference>
<dbReference type="AlphaFoldDB" id="A0A6I3UVP6"/>
<feature type="domain" description="Clp ATPase C-terminal" evidence="3">
    <location>
        <begin position="43"/>
        <end position="78"/>
    </location>
</feature>
<dbReference type="GO" id="GO:0005737">
    <property type="term" value="C:cytoplasm"/>
    <property type="evidence" value="ECO:0007669"/>
    <property type="project" value="TreeGrafter"/>
</dbReference>
<keyword evidence="4" id="KW-0378">Hydrolase</keyword>
<gene>
    <name evidence="4" type="ORF">GM536_15335</name>
</gene>
<evidence type="ECO:0000256" key="2">
    <source>
        <dbReference type="ARBA" id="ARBA00022840"/>
    </source>
</evidence>
<keyword evidence="2 4" id="KW-0067">ATP-binding</keyword>
<dbReference type="GO" id="GO:0006508">
    <property type="term" value="P:proteolysis"/>
    <property type="evidence" value="ECO:0007669"/>
    <property type="project" value="UniProtKB-KW"/>
</dbReference>
<sequence>AGFGYEANLTEDADKPELMDRLKPYFRPEFLNRFNAVIEFSHLNKEDLSKIVDLMLAEVNQTLAKKGIALEVSQAAKD</sequence>
<dbReference type="InterPro" id="IPR027417">
    <property type="entry name" value="P-loop_NTPase"/>
</dbReference>
<dbReference type="GO" id="GO:0034605">
    <property type="term" value="P:cellular response to heat"/>
    <property type="evidence" value="ECO:0007669"/>
    <property type="project" value="TreeGrafter"/>
</dbReference>
<dbReference type="InterPro" id="IPR019489">
    <property type="entry name" value="Clp_ATPase_C"/>
</dbReference>
<organism evidence="4 5">
    <name type="scientific">Streptococcus pneumoniae</name>
    <dbReference type="NCBI Taxonomy" id="1313"/>
    <lineage>
        <taxon>Bacteria</taxon>
        <taxon>Bacillati</taxon>
        <taxon>Bacillota</taxon>
        <taxon>Bacilli</taxon>
        <taxon>Lactobacillales</taxon>
        <taxon>Streptococcaceae</taxon>
        <taxon>Streptococcus</taxon>
    </lineage>
</organism>
<keyword evidence="1" id="KW-0547">Nucleotide-binding</keyword>
<dbReference type="Gene3D" id="1.10.8.60">
    <property type="match status" value="1"/>
</dbReference>
<dbReference type="Pfam" id="PF10431">
    <property type="entry name" value="ClpB_D2-small"/>
    <property type="match status" value="1"/>
</dbReference>
<evidence type="ECO:0000313" key="5">
    <source>
        <dbReference type="Proteomes" id="UP000437160"/>
    </source>
</evidence>
<dbReference type="GO" id="GO:0005524">
    <property type="term" value="F:ATP binding"/>
    <property type="evidence" value="ECO:0007669"/>
    <property type="project" value="UniProtKB-KW"/>
</dbReference>
<feature type="non-terminal residue" evidence="4">
    <location>
        <position position="1"/>
    </location>
</feature>
<accession>A0A6I3UVP6</accession>
<evidence type="ECO:0000313" key="4">
    <source>
        <dbReference type="EMBL" id="MTW00371.1"/>
    </source>
</evidence>
<protein>
    <submittedName>
        <fullName evidence="4">ATP-dependent Clp protease ATP-binding subunit</fullName>
    </submittedName>
</protein>
<dbReference type="EMBL" id="WNIA01001040">
    <property type="protein sequence ID" value="MTW00371.1"/>
    <property type="molecule type" value="Genomic_DNA"/>
</dbReference>
<name>A0A6I3UVP6_STREE</name>
<keyword evidence="4" id="KW-0645">Protease</keyword>